<dbReference type="Pfam" id="PF13545">
    <property type="entry name" value="HTH_Crp_2"/>
    <property type="match status" value="1"/>
</dbReference>
<proteinExistence type="predicted"/>
<dbReference type="EMBL" id="JACPNR010000012">
    <property type="protein sequence ID" value="MBI2679137.1"/>
    <property type="molecule type" value="Genomic_DNA"/>
</dbReference>
<dbReference type="InterPro" id="IPR014710">
    <property type="entry name" value="RmlC-like_jellyroll"/>
</dbReference>
<dbReference type="Gene3D" id="1.10.10.10">
    <property type="entry name" value="Winged helix-like DNA-binding domain superfamily/Winged helix DNA-binding domain"/>
    <property type="match status" value="1"/>
</dbReference>
<evidence type="ECO:0000313" key="7">
    <source>
        <dbReference type="EMBL" id="MBI2679137.1"/>
    </source>
</evidence>
<feature type="domain" description="Cyclic nucleotide-binding" evidence="5">
    <location>
        <begin position="20"/>
        <end position="140"/>
    </location>
</feature>
<reference evidence="7" key="1">
    <citation type="submission" date="2020-07" db="EMBL/GenBank/DDBJ databases">
        <title>Huge and variable diversity of episymbiotic CPR bacteria and DPANN archaea in groundwater ecosystems.</title>
        <authorList>
            <person name="He C.Y."/>
            <person name="Keren R."/>
            <person name="Whittaker M."/>
            <person name="Farag I.F."/>
            <person name="Doudna J."/>
            <person name="Cate J.H.D."/>
            <person name="Banfield J.F."/>
        </authorList>
    </citation>
    <scope>NUCLEOTIDE SEQUENCE</scope>
    <source>
        <strain evidence="7">NC_groundwater_580_Pr5_B-0.1um_64_19</strain>
    </source>
</reference>
<dbReference type="PROSITE" id="PS51063">
    <property type="entry name" value="HTH_CRP_2"/>
    <property type="match status" value="1"/>
</dbReference>
<evidence type="ECO:0000259" key="6">
    <source>
        <dbReference type="PROSITE" id="PS51063"/>
    </source>
</evidence>
<dbReference type="GO" id="GO:0003700">
    <property type="term" value="F:DNA-binding transcription factor activity"/>
    <property type="evidence" value="ECO:0007669"/>
    <property type="project" value="TreeGrafter"/>
</dbReference>
<organism evidence="7 8">
    <name type="scientific">Candidatus Korobacter versatilis</name>
    <dbReference type="NCBI Taxonomy" id="658062"/>
    <lineage>
        <taxon>Bacteria</taxon>
        <taxon>Pseudomonadati</taxon>
        <taxon>Acidobacteriota</taxon>
        <taxon>Terriglobia</taxon>
        <taxon>Terriglobales</taxon>
        <taxon>Candidatus Korobacteraceae</taxon>
        <taxon>Candidatus Korobacter</taxon>
    </lineage>
</organism>
<dbReference type="InterPro" id="IPR036388">
    <property type="entry name" value="WH-like_DNA-bd_sf"/>
</dbReference>
<dbReference type="GO" id="GO:0005829">
    <property type="term" value="C:cytosol"/>
    <property type="evidence" value="ECO:0007669"/>
    <property type="project" value="TreeGrafter"/>
</dbReference>
<dbReference type="InterPro" id="IPR036390">
    <property type="entry name" value="WH_DNA-bd_sf"/>
</dbReference>
<keyword evidence="1" id="KW-0805">Transcription regulation</keyword>
<feature type="compositionally biased region" description="Basic and acidic residues" evidence="4">
    <location>
        <begin position="261"/>
        <end position="271"/>
    </location>
</feature>
<dbReference type="SMART" id="SM00100">
    <property type="entry name" value="cNMP"/>
    <property type="match status" value="1"/>
</dbReference>
<sequence>MSLQRSTMPRVSEPVFRNHLLASLPAPALGRLRPSLKRVELPFGHVLNEPGSTVKEVVFLEKGIASLLVVLGNGDSIEVALVGAEGVVGIPPLFEVPTSAHRVTVQGTGHGYRLDIPSLRQAMRNDDDLRRLLLQSAYRTTLEMAQNAACNRLHEAEERLARWLLLMDDRHHDGTLQVTHELISLMLGTRRSTVTIASGILARAGLIEHRRGTIRVVNRPGLEAAACECYALMRNAGNNGDGNGKRPPDAPLPANLSSSVPDRDRFRAGRR</sequence>
<dbReference type="InterPro" id="IPR012318">
    <property type="entry name" value="HTH_CRP"/>
</dbReference>
<protein>
    <submittedName>
        <fullName evidence="7">Crp/Fnr family transcriptional regulator</fullName>
    </submittedName>
</protein>
<dbReference type="InterPro" id="IPR018490">
    <property type="entry name" value="cNMP-bd_dom_sf"/>
</dbReference>
<feature type="region of interest" description="Disordered" evidence="4">
    <location>
        <begin position="240"/>
        <end position="271"/>
    </location>
</feature>
<name>A0A932EQD6_9BACT</name>
<dbReference type="PANTHER" id="PTHR24567">
    <property type="entry name" value="CRP FAMILY TRANSCRIPTIONAL REGULATORY PROTEIN"/>
    <property type="match status" value="1"/>
</dbReference>
<dbReference type="InterPro" id="IPR000595">
    <property type="entry name" value="cNMP-bd_dom"/>
</dbReference>
<dbReference type="SUPFAM" id="SSF51206">
    <property type="entry name" value="cAMP-binding domain-like"/>
    <property type="match status" value="1"/>
</dbReference>
<keyword evidence="2" id="KW-0238">DNA-binding</keyword>
<comment type="caution">
    <text evidence="7">The sequence shown here is derived from an EMBL/GenBank/DDBJ whole genome shotgun (WGS) entry which is preliminary data.</text>
</comment>
<dbReference type="Gene3D" id="2.60.120.10">
    <property type="entry name" value="Jelly Rolls"/>
    <property type="match status" value="1"/>
</dbReference>
<dbReference type="PANTHER" id="PTHR24567:SF74">
    <property type="entry name" value="HTH-TYPE TRANSCRIPTIONAL REGULATOR ARCR"/>
    <property type="match status" value="1"/>
</dbReference>
<evidence type="ECO:0000256" key="4">
    <source>
        <dbReference type="SAM" id="MobiDB-lite"/>
    </source>
</evidence>
<keyword evidence="3" id="KW-0804">Transcription</keyword>
<feature type="domain" description="HTH crp-type" evidence="6">
    <location>
        <begin position="154"/>
        <end position="220"/>
    </location>
</feature>
<dbReference type="GO" id="GO:0003677">
    <property type="term" value="F:DNA binding"/>
    <property type="evidence" value="ECO:0007669"/>
    <property type="project" value="UniProtKB-KW"/>
</dbReference>
<dbReference type="PROSITE" id="PS50042">
    <property type="entry name" value="CNMP_BINDING_3"/>
    <property type="match status" value="1"/>
</dbReference>
<evidence type="ECO:0000259" key="5">
    <source>
        <dbReference type="PROSITE" id="PS50042"/>
    </source>
</evidence>
<evidence type="ECO:0000256" key="1">
    <source>
        <dbReference type="ARBA" id="ARBA00023015"/>
    </source>
</evidence>
<evidence type="ECO:0000256" key="2">
    <source>
        <dbReference type="ARBA" id="ARBA00023125"/>
    </source>
</evidence>
<dbReference type="SUPFAM" id="SSF46785">
    <property type="entry name" value="Winged helix' DNA-binding domain"/>
    <property type="match status" value="1"/>
</dbReference>
<evidence type="ECO:0000313" key="8">
    <source>
        <dbReference type="Proteomes" id="UP000779809"/>
    </source>
</evidence>
<dbReference type="InterPro" id="IPR050397">
    <property type="entry name" value="Env_Response_Regulators"/>
</dbReference>
<accession>A0A932EQD6</accession>
<gene>
    <name evidence="7" type="ORF">HYX28_10180</name>
</gene>
<evidence type="ECO:0000256" key="3">
    <source>
        <dbReference type="ARBA" id="ARBA00023163"/>
    </source>
</evidence>
<dbReference type="AlphaFoldDB" id="A0A932EQD6"/>
<dbReference type="Proteomes" id="UP000779809">
    <property type="component" value="Unassembled WGS sequence"/>
</dbReference>